<dbReference type="Proteomes" id="UP000283721">
    <property type="component" value="Unassembled WGS sequence"/>
</dbReference>
<protein>
    <recommendedName>
        <fullName evidence="8">DUF5626 domain-containing protein</fullName>
    </recommendedName>
</protein>
<sequence>MKRMKKIIVTILSLAMMMGLCVTVNAAESDQNYNEIYYTVYNENGEVVDEGIIPRTTNARYHWSPNITLDNGWYTSFRMPGPNAFYVTSNTAMKFSYSLNRSATIKYQFMKSSQRSTPYADVWKTGTITAKNGSVTKTADSTAYYYVGITNASSDAITITSVDFTF</sequence>
<dbReference type="EMBL" id="QSES01000039">
    <property type="protein sequence ID" value="RGZ88333.1"/>
    <property type="molecule type" value="Genomic_DNA"/>
</dbReference>
<evidence type="ECO:0000313" key="7">
    <source>
        <dbReference type="Proteomes" id="UP000285865"/>
    </source>
</evidence>
<dbReference type="EMBL" id="QSOB01000014">
    <property type="protein sequence ID" value="RGI67133.1"/>
    <property type="molecule type" value="Genomic_DNA"/>
</dbReference>
<evidence type="ECO:0000313" key="2">
    <source>
        <dbReference type="EMBL" id="RGI67133.1"/>
    </source>
</evidence>
<evidence type="ECO:0008006" key="8">
    <source>
        <dbReference type="Google" id="ProtNLM"/>
    </source>
</evidence>
<gene>
    <name evidence="4" type="ORF">DW172_11780</name>
    <name evidence="3" type="ORF">DW967_15170</name>
    <name evidence="2" type="ORF">DXD95_10510</name>
</gene>
<keyword evidence="1" id="KW-0732">Signal</keyword>
<reference evidence="5 6" key="1">
    <citation type="submission" date="2018-08" db="EMBL/GenBank/DDBJ databases">
        <title>A genome reference for cultivated species of the human gut microbiota.</title>
        <authorList>
            <person name="Zou Y."/>
            <person name="Xue W."/>
            <person name="Luo G."/>
        </authorList>
    </citation>
    <scope>NUCLEOTIDE SEQUENCE [LARGE SCALE GENOMIC DNA]</scope>
    <source>
        <strain evidence="4 7">AM16-11</strain>
        <strain evidence="3 6">AM47-6BH</strain>
        <strain evidence="2 5">TM10-3</strain>
    </source>
</reference>
<evidence type="ECO:0000256" key="1">
    <source>
        <dbReference type="SAM" id="SignalP"/>
    </source>
</evidence>
<proteinExistence type="predicted"/>
<name>A0A3E4E8N0_9FIRM</name>
<accession>A0A3E4E8N0</accession>
<dbReference type="Proteomes" id="UP000285865">
    <property type="component" value="Unassembled WGS sequence"/>
</dbReference>
<dbReference type="RefSeq" id="WP_117482744.1">
    <property type="nucleotide sequence ID" value="NZ_DAWCLC010000118.1"/>
</dbReference>
<feature type="chain" id="PRO_5036080164" description="DUF5626 domain-containing protein" evidence="1">
    <location>
        <begin position="27"/>
        <end position="166"/>
    </location>
</feature>
<feature type="signal peptide" evidence="1">
    <location>
        <begin position="1"/>
        <end position="26"/>
    </location>
</feature>
<dbReference type="Proteomes" id="UP000260642">
    <property type="component" value="Unassembled WGS sequence"/>
</dbReference>
<evidence type="ECO:0000313" key="5">
    <source>
        <dbReference type="Proteomes" id="UP000260642"/>
    </source>
</evidence>
<comment type="caution">
    <text evidence="2">The sequence shown here is derived from an EMBL/GenBank/DDBJ whole genome shotgun (WGS) entry which is preliminary data.</text>
</comment>
<evidence type="ECO:0000313" key="6">
    <source>
        <dbReference type="Proteomes" id="UP000283721"/>
    </source>
</evidence>
<evidence type="ECO:0000313" key="4">
    <source>
        <dbReference type="EMBL" id="RHI20053.1"/>
    </source>
</evidence>
<dbReference type="EMBL" id="QRKN01000010">
    <property type="protein sequence ID" value="RHI20053.1"/>
    <property type="molecule type" value="Genomic_DNA"/>
</dbReference>
<dbReference type="AlphaFoldDB" id="A0A3E4E8N0"/>
<organism evidence="2 5">
    <name type="scientific">Agathobacter rectalis</name>
    <dbReference type="NCBI Taxonomy" id="39491"/>
    <lineage>
        <taxon>Bacteria</taxon>
        <taxon>Bacillati</taxon>
        <taxon>Bacillota</taxon>
        <taxon>Clostridia</taxon>
        <taxon>Lachnospirales</taxon>
        <taxon>Lachnospiraceae</taxon>
        <taxon>Agathobacter</taxon>
    </lineage>
</organism>
<evidence type="ECO:0000313" key="3">
    <source>
        <dbReference type="EMBL" id="RGZ88333.1"/>
    </source>
</evidence>